<dbReference type="Proteomes" id="UP000600600">
    <property type="component" value="Unassembled WGS sequence"/>
</dbReference>
<evidence type="ECO:0000313" key="1">
    <source>
        <dbReference type="EMBL" id="MBC5606184.1"/>
    </source>
</evidence>
<proteinExistence type="predicted"/>
<comment type="caution">
    <text evidence="1">The sequence shown here is derived from an EMBL/GenBank/DDBJ whole genome shotgun (WGS) entry which is preliminary data.</text>
</comment>
<name>A0ABR7CFK4_9BACE</name>
<dbReference type="EMBL" id="JACOOE010000008">
    <property type="protein sequence ID" value="MBC5606184.1"/>
    <property type="molecule type" value="Genomic_DNA"/>
</dbReference>
<evidence type="ECO:0000313" key="2">
    <source>
        <dbReference type="Proteomes" id="UP000600600"/>
    </source>
</evidence>
<accession>A0ABR7CFK4</accession>
<reference evidence="1 2" key="1">
    <citation type="submission" date="2020-08" db="EMBL/GenBank/DDBJ databases">
        <title>Genome public.</title>
        <authorList>
            <person name="Liu C."/>
            <person name="Sun Q."/>
        </authorList>
    </citation>
    <scope>NUCLEOTIDE SEQUENCE [LARGE SCALE GENOMIC DNA]</scope>
    <source>
        <strain evidence="1 2">M27</strain>
    </source>
</reference>
<protein>
    <recommendedName>
        <fullName evidence="3">HK97 gp10 family phage protein</fullName>
    </recommendedName>
</protein>
<gene>
    <name evidence="1" type="ORF">H8S67_16110</name>
</gene>
<dbReference type="RefSeq" id="WP_186967990.1">
    <property type="nucleotide sequence ID" value="NZ_JACOOE010000008.1"/>
</dbReference>
<sequence length="136" mass="15999">MAEDFKTDFFSDRIGRGIQDIFNAQLEIATKRIYQKGRERRKVQGYGTLVQGRSGVLMEALQNPRYSVIPDGEGVIARSNLPLYTRFLDMKKHGNYQIYNRQIYGILYHDTLGRIKYEYQDYVKERVKEMFADSVK</sequence>
<keyword evidence="2" id="KW-1185">Reference proteome</keyword>
<evidence type="ECO:0008006" key="3">
    <source>
        <dbReference type="Google" id="ProtNLM"/>
    </source>
</evidence>
<organism evidence="1 2">
    <name type="scientific">Bacteroides difficilis</name>
    <dbReference type="NCBI Taxonomy" id="2763021"/>
    <lineage>
        <taxon>Bacteria</taxon>
        <taxon>Pseudomonadati</taxon>
        <taxon>Bacteroidota</taxon>
        <taxon>Bacteroidia</taxon>
        <taxon>Bacteroidales</taxon>
        <taxon>Bacteroidaceae</taxon>
        <taxon>Bacteroides</taxon>
    </lineage>
</organism>